<dbReference type="InterPro" id="IPR000064">
    <property type="entry name" value="NLP_P60_dom"/>
</dbReference>
<sequence>GYVSKDYMTTTKPDNGGGSTSQTGYIKGNDVRLRSGAGTNYSILGTYNNGTPLTITGTSGNWTAVTINGVKGYVNSAYVTTTKSDGGSKPSGSIGETIVATAKQYMGAPYVYGGMSPSGFDCSGFVNYVYKLCGYSMSRVASSIYNNNGTYVEKANLQLGDLVFFASNSSSIGHVGIYIGNGQFIHSSSGAGCVVISDLSSSYY</sequence>
<organism evidence="8">
    <name type="scientific">human gut metagenome</name>
    <dbReference type="NCBI Taxonomy" id="408170"/>
    <lineage>
        <taxon>unclassified sequences</taxon>
        <taxon>metagenomes</taxon>
        <taxon>organismal metagenomes</taxon>
    </lineage>
</organism>
<dbReference type="InterPro" id="IPR003646">
    <property type="entry name" value="SH3-like_bac-type"/>
</dbReference>
<dbReference type="Gene3D" id="2.30.30.40">
    <property type="entry name" value="SH3 Domains"/>
    <property type="match status" value="1"/>
</dbReference>
<evidence type="ECO:0000259" key="6">
    <source>
        <dbReference type="PROSITE" id="PS51781"/>
    </source>
</evidence>
<dbReference type="Pfam" id="PF08239">
    <property type="entry name" value="SH3_3"/>
    <property type="match status" value="1"/>
</dbReference>
<dbReference type="InterPro" id="IPR051202">
    <property type="entry name" value="Peptidase_C40"/>
</dbReference>
<evidence type="ECO:0000256" key="1">
    <source>
        <dbReference type="ARBA" id="ARBA00007074"/>
    </source>
</evidence>
<keyword evidence="4" id="KW-0788">Thiol protease</keyword>
<evidence type="ECO:0000313" key="8">
    <source>
        <dbReference type="EMBL" id="EKC60580.1"/>
    </source>
</evidence>
<gene>
    <name evidence="8" type="ORF">OBE_08903</name>
</gene>
<feature type="non-terminal residue" evidence="8">
    <location>
        <position position="204"/>
    </location>
</feature>
<dbReference type="InterPro" id="IPR038765">
    <property type="entry name" value="Papain-like_cys_pep_sf"/>
</dbReference>
<evidence type="ECO:0000259" key="7">
    <source>
        <dbReference type="PROSITE" id="PS51935"/>
    </source>
</evidence>
<evidence type="ECO:0000256" key="5">
    <source>
        <dbReference type="SAM" id="MobiDB-lite"/>
    </source>
</evidence>
<keyword evidence="3" id="KW-0378">Hydrolase</keyword>
<reference evidence="8" key="1">
    <citation type="journal article" date="2013" name="Environ. Microbiol.">
        <title>Microbiota from the distal guts of lean and obese adolescents exhibit partial functional redundancy besides clear differences in community structure.</title>
        <authorList>
            <person name="Ferrer M."/>
            <person name="Ruiz A."/>
            <person name="Lanza F."/>
            <person name="Haange S.B."/>
            <person name="Oberbach A."/>
            <person name="Till H."/>
            <person name="Bargiela R."/>
            <person name="Campoy C."/>
            <person name="Segura M.T."/>
            <person name="Richter M."/>
            <person name="von Bergen M."/>
            <person name="Seifert J."/>
            <person name="Suarez A."/>
        </authorList>
    </citation>
    <scope>NUCLEOTIDE SEQUENCE</scope>
</reference>
<dbReference type="Pfam" id="PF00877">
    <property type="entry name" value="NLPC_P60"/>
    <property type="match status" value="1"/>
</dbReference>
<name>K1T396_9ZZZZ</name>
<feature type="domain" description="NlpC/P60" evidence="7">
    <location>
        <begin position="92"/>
        <end position="204"/>
    </location>
</feature>
<comment type="similarity">
    <text evidence="1">Belongs to the peptidase C40 family.</text>
</comment>
<proteinExistence type="inferred from homology"/>
<evidence type="ECO:0000256" key="2">
    <source>
        <dbReference type="ARBA" id="ARBA00022670"/>
    </source>
</evidence>
<dbReference type="AlphaFoldDB" id="K1T396"/>
<protein>
    <submittedName>
        <fullName evidence="8">NLP/P60 protein</fullName>
    </submittedName>
</protein>
<dbReference type="PANTHER" id="PTHR47053">
    <property type="entry name" value="MUREIN DD-ENDOPEPTIDASE MEPH-RELATED"/>
    <property type="match status" value="1"/>
</dbReference>
<dbReference type="GO" id="GO:0006508">
    <property type="term" value="P:proteolysis"/>
    <property type="evidence" value="ECO:0007669"/>
    <property type="project" value="UniProtKB-KW"/>
</dbReference>
<dbReference type="Gene3D" id="3.90.1720.10">
    <property type="entry name" value="endopeptidase domain like (from Nostoc punctiforme)"/>
    <property type="match status" value="1"/>
</dbReference>
<dbReference type="PROSITE" id="PS51781">
    <property type="entry name" value="SH3B"/>
    <property type="match status" value="1"/>
</dbReference>
<dbReference type="PROSITE" id="PS51935">
    <property type="entry name" value="NLPC_P60"/>
    <property type="match status" value="1"/>
</dbReference>
<dbReference type="SMART" id="SM00287">
    <property type="entry name" value="SH3b"/>
    <property type="match status" value="1"/>
</dbReference>
<dbReference type="PANTHER" id="PTHR47053:SF1">
    <property type="entry name" value="MUREIN DD-ENDOPEPTIDASE MEPH-RELATED"/>
    <property type="match status" value="1"/>
</dbReference>
<dbReference type="EMBL" id="AJWZ01006157">
    <property type="protein sequence ID" value="EKC60580.1"/>
    <property type="molecule type" value="Genomic_DNA"/>
</dbReference>
<feature type="region of interest" description="Disordered" evidence="5">
    <location>
        <begin position="1"/>
        <end position="26"/>
    </location>
</feature>
<keyword evidence="2" id="KW-0645">Protease</keyword>
<feature type="domain" description="SH3b" evidence="6">
    <location>
        <begin position="21"/>
        <end position="83"/>
    </location>
</feature>
<dbReference type="GO" id="GO:0008234">
    <property type="term" value="F:cysteine-type peptidase activity"/>
    <property type="evidence" value="ECO:0007669"/>
    <property type="project" value="UniProtKB-KW"/>
</dbReference>
<feature type="non-terminal residue" evidence="8">
    <location>
        <position position="1"/>
    </location>
</feature>
<dbReference type="SUPFAM" id="SSF54001">
    <property type="entry name" value="Cysteine proteinases"/>
    <property type="match status" value="1"/>
</dbReference>
<evidence type="ECO:0000256" key="3">
    <source>
        <dbReference type="ARBA" id="ARBA00022801"/>
    </source>
</evidence>
<evidence type="ECO:0000256" key="4">
    <source>
        <dbReference type="ARBA" id="ARBA00022807"/>
    </source>
</evidence>
<accession>K1T396</accession>
<comment type="caution">
    <text evidence="8">The sequence shown here is derived from an EMBL/GenBank/DDBJ whole genome shotgun (WGS) entry which is preliminary data.</text>
</comment>